<name>A0A6H9USL3_9ACTN</name>
<organism evidence="2 3">
    <name type="scientific">Streptomyces luteolifulvus</name>
    <dbReference type="NCBI Taxonomy" id="2615112"/>
    <lineage>
        <taxon>Bacteria</taxon>
        <taxon>Bacillati</taxon>
        <taxon>Actinomycetota</taxon>
        <taxon>Actinomycetes</taxon>
        <taxon>Kitasatosporales</taxon>
        <taxon>Streptomycetaceae</taxon>
        <taxon>Streptomyces</taxon>
    </lineage>
</organism>
<evidence type="ECO:0000256" key="1">
    <source>
        <dbReference type="SAM" id="Phobius"/>
    </source>
</evidence>
<evidence type="ECO:0000313" key="3">
    <source>
        <dbReference type="Proteomes" id="UP000442707"/>
    </source>
</evidence>
<keyword evidence="3" id="KW-1185">Reference proteome</keyword>
<dbReference type="AlphaFoldDB" id="A0A6H9USL3"/>
<dbReference type="RefSeq" id="WP_150955364.1">
    <property type="nucleotide sequence ID" value="NZ_VZRB01000032.1"/>
</dbReference>
<feature type="transmembrane region" description="Helical" evidence="1">
    <location>
        <begin position="206"/>
        <end position="223"/>
    </location>
</feature>
<reference evidence="2 3" key="1">
    <citation type="submission" date="2019-09" db="EMBL/GenBank/DDBJ databases">
        <title>Screening of Novel Bioactive Compounds from Soil-Associated.</title>
        <authorList>
            <person name="Zhao S."/>
        </authorList>
    </citation>
    <scope>NUCLEOTIDE SEQUENCE [LARGE SCALE GENOMIC DNA]</scope>
    <source>
        <strain evidence="2 3">HIT-DPA4</strain>
    </source>
</reference>
<dbReference type="EMBL" id="VZRB01000032">
    <property type="protein sequence ID" value="KAB1141417.1"/>
    <property type="molecule type" value="Genomic_DNA"/>
</dbReference>
<proteinExistence type="predicted"/>
<keyword evidence="1" id="KW-1133">Transmembrane helix</keyword>
<sequence length="253" mass="27070">MTIIQPSAGAGTPTVGGVLTQLLPGLRDFRTPLVAGYIWLVAVWLAVHERIPARERSRGLIKDVYVLADSVGRPASLAAVSLVAYLVGAVVEVRADSVIKAANALWFVNIGWVSDSAMTDLRDYVSTAVKGKAQAAADGRDVDADTTRLMNEIAAERDQLVLRIRHSTRAKYEEFARTSAEADFRVSAGIALLTPVLVLGLGYEPAAIALLVLPLWLIIKGCMRLRGANDQLVQALTISETSSGAVQRYSASS</sequence>
<dbReference type="Proteomes" id="UP000442707">
    <property type="component" value="Unassembled WGS sequence"/>
</dbReference>
<gene>
    <name evidence="2" type="ORF">F7R91_32870</name>
</gene>
<comment type="caution">
    <text evidence="2">The sequence shown here is derived from an EMBL/GenBank/DDBJ whole genome shotgun (WGS) entry which is preliminary data.</text>
</comment>
<evidence type="ECO:0000313" key="2">
    <source>
        <dbReference type="EMBL" id="KAB1141417.1"/>
    </source>
</evidence>
<keyword evidence="1" id="KW-0812">Transmembrane</keyword>
<accession>A0A6H9USL3</accession>
<keyword evidence="1" id="KW-0472">Membrane</keyword>
<protein>
    <submittedName>
        <fullName evidence="2">Uncharacterized protein</fullName>
    </submittedName>
</protein>